<accession>A0A5C4U4K5</accession>
<comment type="caution">
    <text evidence="2">The sequence shown here is derived from an EMBL/GenBank/DDBJ whole genome shotgun (WGS) entry which is preliminary data.</text>
</comment>
<dbReference type="Proteomes" id="UP000312032">
    <property type="component" value="Unassembled WGS sequence"/>
</dbReference>
<dbReference type="EMBL" id="VDHJ01000005">
    <property type="protein sequence ID" value="TNL98589.1"/>
    <property type="molecule type" value="Genomic_DNA"/>
</dbReference>
<keyword evidence="1" id="KW-1133">Transmembrane helix</keyword>
<keyword evidence="1" id="KW-0472">Membrane</keyword>
<evidence type="ECO:0000313" key="3">
    <source>
        <dbReference type="Proteomes" id="UP000312032"/>
    </source>
</evidence>
<gene>
    <name evidence="2" type="ORF">FHE74_05150</name>
</gene>
<reference evidence="2 3" key="1">
    <citation type="submission" date="2019-06" db="EMBL/GenBank/DDBJ databases">
        <authorList>
            <person name="Li J."/>
        </authorList>
    </citation>
    <scope>NUCLEOTIDE SEQUENCE [LARGE SCALE GENOMIC DNA]</scope>
    <source>
        <strain evidence="2 3">LMG 28165</strain>
    </source>
</reference>
<dbReference type="RefSeq" id="WP_139465432.1">
    <property type="nucleotide sequence ID" value="NZ_VDHJ01000005.1"/>
</dbReference>
<dbReference type="AlphaFoldDB" id="A0A5C4U4K5"/>
<dbReference type="Pfam" id="PF11271">
    <property type="entry name" value="PorA"/>
    <property type="match status" value="1"/>
</dbReference>
<evidence type="ECO:0000256" key="1">
    <source>
        <dbReference type="SAM" id="Phobius"/>
    </source>
</evidence>
<protein>
    <submittedName>
        <fullName evidence="2">DUF3068 domain-containing protein</fullName>
    </submittedName>
</protein>
<feature type="transmembrane region" description="Helical" evidence="1">
    <location>
        <begin position="273"/>
        <end position="295"/>
    </location>
</feature>
<organism evidence="2 3">
    <name type="scientific">Corynebacterium tapiri</name>
    <dbReference type="NCBI Taxonomy" id="1448266"/>
    <lineage>
        <taxon>Bacteria</taxon>
        <taxon>Bacillati</taxon>
        <taxon>Actinomycetota</taxon>
        <taxon>Actinomycetes</taxon>
        <taxon>Mycobacteriales</taxon>
        <taxon>Corynebacteriaceae</taxon>
        <taxon>Corynebacterium</taxon>
    </lineage>
</organism>
<keyword evidence="3" id="KW-1185">Reference proteome</keyword>
<proteinExistence type="predicted"/>
<dbReference type="InterPro" id="IPR021424">
    <property type="entry name" value="PorA"/>
</dbReference>
<sequence>MLPLSRVLSALLLGLGIALVAGGFLAPALINADGRLPLDLRNTTWTISDEKENVSHQLHLQVQPPADEDTTAVRIGSTWFRGQGAPEELMTAQTWSYSLDRVTGEATTPATLTHTIGMPAAQVHVDGHWLKIPVESTAPTLPIFDETLRAAVPAQRMEDEEIEGRPVNHYRQTIEPTNVAQRYAGLANTKVVPTPEGGTEQLYLFHSASKDLYFDQVTGLLVDARVNVDQFYGRADGARVEEGLKFHGAMHDDQTAALIKELSGVHGASAAQWWRWVVIGLGAFLSVIGLLGAFLGKGRSTTSRSAGGSTRVRQ</sequence>
<dbReference type="OrthoDB" id="153031at2"/>
<evidence type="ECO:0000313" key="2">
    <source>
        <dbReference type="EMBL" id="TNL98589.1"/>
    </source>
</evidence>
<name>A0A5C4U4K5_9CORY</name>
<keyword evidence="1" id="KW-0812">Transmembrane</keyword>